<dbReference type="PANTHER" id="PTHR44533:SF4">
    <property type="entry name" value="DEAD_H RNA HELICASE, PUTATIVE-RELATED"/>
    <property type="match status" value="1"/>
</dbReference>
<dbReference type="PANTHER" id="PTHR44533">
    <property type="entry name" value="DEAD/H RNA HELICASE, PUTATIVE-RELATED"/>
    <property type="match status" value="1"/>
</dbReference>
<keyword evidence="1" id="KW-0378">Hydrolase</keyword>
<proteinExistence type="predicted"/>
<dbReference type="STRING" id="1432141.A0A015KJW4"/>
<reference evidence="3 4" key="1">
    <citation type="submission" date="2014-02" db="EMBL/GenBank/DDBJ databases">
        <title>Single nucleus genome sequencing reveals high similarity among nuclei of an endomycorrhizal fungus.</title>
        <authorList>
            <person name="Lin K."/>
            <person name="Geurts R."/>
            <person name="Zhang Z."/>
            <person name="Limpens E."/>
            <person name="Saunders D.G."/>
            <person name="Mu D."/>
            <person name="Pang E."/>
            <person name="Cao H."/>
            <person name="Cha H."/>
            <person name="Lin T."/>
            <person name="Zhou Q."/>
            <person name="Shang Y."/>
            <person name="Li Y."/>
            <person name="Ivanov S."/>
            <person name="Sharma T."/>
            <person name="Velzen R.V."/>
            <person name="Ruijter N.D."/>
            <person name="Aanen D.K."/>
            <person name="Win J."/>
            <person name="Kamoun S."/>
            <person name="Bisseling T."/>
            <person name="Huang S."/>
        </authorList>
    </citation>
    <scope>NUCLEOTIDE SEQUENCE [LARGE SCALE GENOMIC DNA]</scope>
    <source>
        <strain evidence="4">DAOM197198w</strain>
    </source>
</reference>
<evidence type="ECO:0000313" key="3">
    <source>
        <dbReference type="EMBL" id="EXX79910.1"/>
    </source>
</evidence>
<dbReference type="InterPro" id="IPR027417">
    <property type="entry name" value="P-loop_NTPase"/>
</dbReference>
<dbReference type="GO" id="GO:0004386">
    <property type="term" value="F:helicase activity"/>
    <property type="evidence" value="ECO:0007669"/>
    <property type="project" value="UniProtKB-KW"/>
</dbReference>
<keyword evidence="4" id="KW-1185">Reference proteome</keyword>
<evidence type="ECO:0000313" key="4">
    <source>
        <dbReference type="Proteomes" id="UP000022910"/>
    </source>
</evidence>
<dbReference type="SUPFAM" id="SSF52540">
    <property type="entry name" value="P-loop containing nucleoside triphosphate hydrolases"/>
    <property type="match status" value="1"/>
</dbReference>
<dbReference type="Proteomes" id="UP000022910">
    <property type="component" value="Unassembled WGS sequence"/>
</dbReference>
<evidence type="ECO:0000256" key="2">
    <source>
        <dbReference type="ARBA" id="ARBA00022806"/>
    </source>
</evidence>
<sequence>MGGNSKLLIALERGIGVHHSGLPKKYLSAVEILFRRRHLRVIIATGSLALDKCPEDREEEDLTL</sequence>
<name>A0A015KJW4_RHIIW</name>
<organism evidence="3 4">
    <name type="scientific">Rhizophagus irregularis (strain DAOM 197198w)</name>
    <name type="common">Glomus intraradices</name>
    <dbReference type="NCBI Taxonomy" id="1432141"/>
    <lineage>
        <taxon>Eukaryota</taxon>
        <taxon>Fungi</taxon>
        <taxon>Fungi incertae sedis</taxon>
        <taxon>Mucoromycota</taxon>
        <taxon>Glomeromycotina</taxon>
        <taxon>Glomeromycetes</taxon>
        <taxon>Glomerales</taxon>
        <taxon>Glomeraceae</taxon>
        <taxon>Rhizophagus</taxon>
    </lineage>
</organism>
<gene>
    <name evidence="3" type="ORF">RirG_001090</name>
</gene>
<dbReference type="InterPro" id="IPR052431">
    <property type="entry name" value="SKI2_subfamily_helicases"/>
</dbReference>
<keyword evidence="2" id="KW-0067">ATP-binding</keyword>
<comment type="caution">
    <text evidence="3">The sequence shown here is derived from an EMBL/GenBank/DDBJ whole genome shotgun (WGS) entry which is preliminary data.</text>
</comment>
<dbReference type="GO" id="GO:0005737">
    <property type="term" value="C:cytoplasm"/>
    <property type="evidence" value="ECO:0007669"/>
    <property type="project" value="TreeGrafter"/>
</dbReference>
<dbReference type="Gene3D" id="3.40.50.300">
    <property type="entry name" value="P-loop containing nucleotide triphosphate hydrolases"/>
    <property type="match status" value="1"/>
</dbReference>
<accession>A0A015KJW4</accession>
<dbReference type="GO" id="GO:0016787">
    <property type="term" value="F:hydrolase activity"/>
    <property type="evidence" value="ECO:0007669"/>
    <property type="project" value="UniProtKB-KW"/>
</dbReference>
<keyword evidence="2" id="KW-0347">Helicase</keyword>
<dbReference type="AlphaFoldDB" id="A0A015KJW4"/>
<evidence type="ECO:0000256" key="1">
    <source>
        <dbReference type="ARBA" id="ARBA00022801"/>
    </source>
</evidence>
<dbReference type="HOGENOM" id="CLU_2868778_0_0_1"/>
<keyword evidence="2" id="KW-0547">Nucleotide-binding</keyword>
<dbReference type="EMBL" id="JEMT01000653">
    <property type="protein sequence ID" value="EXX79910.1"/>
    <property type="molecule type" value="Genomic_DNA"/>
</dbReference>
<protein>
    <submittedName>
        <fullName evidence="3">Uncharacterized protein</fullName>
    </submittedName>
</protein>